<dbReference type="Proteomes" id="UP001338582">
    <property type="component" value="Chromosome 3"/>
</dbReference>
<dbReference type="KEGG" id="asau:88173812"/>
<name>A0AAX4HAR1_9ASCO</name>
<keyword evidence="3" id="KW-1185">Reference proteome</keyword>
<proteinExistence type="predicted"/>
<dbReference type="Pfam" id="PF02854">
    <property type="entry name" value="MIF4G"/>
    <property type="match status" value="1"/>
</dbReference>
<dbReference type="GeneID" id="88173812"/>
<organism evidence="2 3">
    <name type="scientific">Australozyma saopauloensis</name>
    <dbReference type="NCBI Taxonomy" id="291208"/>
    <lineage>
        <taxon>Eukaryota</taxon>
        <taxon>Fungi</taxon>
        <taxon>Dikarya</taxon>
        <taxon>Ascomycota</taxon>
        <taxon>Saccharomycotina</taxon>
        <taxon>Pichiomycetes</taxon>
        <taxon>Metschnikowiaceae</taxon>
        <taxon>Australozyma</taxon>
    </lineage>
</organism>
<dbReference type="InterPro" id="IPR003890">
    <property type="entry name" value="MIF4G-like_typ-3"/>
</dbReference>
<accession>A0AAX4HAR1</accession>
<dbReference type="RefSeq" id="XP_062877813.1">
    <property type="nucleotide sequence ID" value="XM_063021743.1"/>
</dbReference>
<gene>
    <name evidence="2" type="ORF">PUMCH_002748</name>
</gene>
<dbReference type="SUPFAM" id="SSF48371">
    <property type="entry name" value="ARM repeat"/>
    <property type="match status" value="1"/>
</dbReference>
<dbReference type="InterPro" id="IPR016024">
    <property type="entry name" value="ARM-type_fold"/>
</dbReference>
<dbReference type="AlphaFoldDB" id="A0AAX4HAR1"/>
<dbReference type="GO" id="GO:0003723">
    <property type="term" value="F:RNA binding"/>
    <property type="evidence" value="ECO:0007669"/>
    <property type="project" value="InterPro"/>
</dbReference>
<evidence type="ECO:0000259" key="1">
    <source>
        <dbReference type="Pfam" id="PF02854"/>
    </source>
</evidence>
<dbReference type="Gene3D" id="1.25.40.180">
    <property type="match status" value="1"/>
</dbReference>
<sequence>MKREEVNVAPDGSLLLNPFEVERQLRYHLAAMDVMGLITTSEHLSSLVKQAMWELDAKLLRIVVEAIVAQVAIDPGDTHSYALLCQMVVKNKQLGSSDFSVQDVVAKACQQSYETFWRQMMMTMLGGTYAAAERQHLRTAPRSQGNRGRALLLFIGYLYGMDVVPEWLVMHIVLEHGRNAIELPEDCLENFACLMEIVGCSLARRTERPMLLALILKTVETAAEHPKMSMRARQILRDMLLSCYNWDLDTREEPDSVPREIPIGHLEKSEFHTEIG</sequence>
<protein>
    <recommendedName>
        <fullName evidence="1">MIF4G domain-containing protein</fullName>
    </recommendedName>
</protein>
<dbReference type="EMBL" id="CP138896">
    <property type="protein sequence ID" value="WPK25431.1"/>
    <property type="molecule type" value="Genomic_DNA"/>
</dbReference>
<evidence type="ECO:0000313" key="3">
    <source>
        <dbReference type="Proteomes" id="UP001338582"/>
    </source>
</evidence>
<reference evidence="2 3" key="1">
    <citation type="submission" date="2023-10" db="EMBL/GenBank/DDBJ databases">
        <title>Draft Genome Sequence of Candida saopaulonensis from a very Premature Infant with Sepsis.</title>
        <authorList>
            <person name="Ning Y."/>
            <person name="Dai R."/>
            <person name="Xiao M."/>
            <person name="Xu Y."/>
            <person name="Yan Q."/>
            <person name="Zhang L."/>
        </authorList>
    </citation>
    <scope>NUCLEOTIDE SEQUENCE [LARGE SCALE GENOMIC DNA]</scope>
    <source>
        <strain evidence="2 3">19XY460</strain>
    </source>
</reference>
<evidence type="ECO:0000313" key="2">
    <source>
        <dbReference type="EMBL" id="WPK25431.1"/>
    </source>
</evidence>
<feature type="domain" description="MIF4G" evidence="1">
    <location>
        <begin position="44"/>
        <end position="241"/>
    </location>
</feature>